<evidence type="ECO:0000259" key="3">
    <source>
        <dbReference type="PROSITE" id="PS50158"/>
    </source>
</evidence>
<keyword evidence="1" id="KW-0863">Zinc-finger</keyword>
<evidence type="ECO:0000256" key="2">
    <source>
        <dbReference type="SAM" id="MobiDB-lite"/>
    </source>
</evidence>
<feature type="region of interest" description="Disordered" evidence="2">
    <location>
        <begin position="158"/>
        <end position="231"/>
    </location>
</feature>
<name>A0ABM1GKZ3_SOLPN</name>
<protein>
    <submittedName>
        <fullName evidence="5">Uncharacterized protein LOC107016711</fullName>
    </submittedName>
</protein>
<keyword evidence="4" id="KW-1185">Reference proteome</keyword>
<dbReference type="RefSeq" id="XP_015072587.1">
    <property type="nucleotide sequence ID" value="XM_015217101.1"/>
</dbReference>
<dbReference type="PROSITE" id="PS50158">
    <property type="entry name" value="ZF_CCHC"/>
    <property type="match status" value="1"/>
</dbReference>
<feature type="compositionally biased region" description="Polar residues" evidence="2">
    <location>
        <begin position="195"/>
        <end position="205"/>
    </location>
</feature>
<feature type="compositionally biased region" description="Basic and acidic residues" evidence="2">
    <location>
        <begin position="1"/>
        <end position="27"/>
    </location>
</feature>
<dbReference type="Proteomes" id="UP000694930">
    <property type="component" value="Chromosome 4"/>
</dbReference>
<organism evidence="4 5">
    <name type="scientific">Solanum pennellii</name>
    <name type="common">Tomato</name>
    <name type="synonym">Lycopersicon pennellii</name>
    <dbReference type="NCBI Taxonomy" id="28526"/>
    <lineage>
        <taxon>Eukaryota</taxon>
        <taxon>Viridiplantae</taxon>
        <taxon>Streptophyta</taxon>
        <taxon>Embryophyta</taxon>
        <taxon>Tracheophyta</taxon>
        <taxon>Spermatophyta</taxon>
        <taxon>Magnoliopsida</taxon>
        <taxon>eudicotyledons</taxon>
        <taxon>Gunneridae</taxon>
        <taxon>Pentapetalae</taxon>
        <taxon>asterids</taxon>
        <taxon>lamiids</taxon>
        <taxon>Solanales</taxon>
        <taxon>Solanaceae</taxon>
        <taxon>Solanoideae</taxon>
        <taxon>Solaneae</taxon>
        <taxon>Solanum</taxon>
        <taxon>Solanum subgen. Lycopersicon</taxon>
    </lineage>
</organism>
<proteinExistence type="predicted"/>
<reference evidence="5" key="2">
    <citation type="submission" date="2025-08" db="UniProtKB">
        <authorList>
            <consortium name="RefSeq"/>
        </authorList>
    </citation>
    <scope>IDENTIFICATION</scope>
</reference>
<accession>A0ABM1GKZ3</accession>
<keyword evidence="1" id="KW-0479">Metal-binding</keyword>
<gene>
    <name evidence="5" type="primary">LOC107016711</name>
</gene>
<sequence length="287" mass="32091">MDERLSDDYGSDEHKKENGKKSRRIDCECGATPQGNQVPPQVQAAVNDQVPIDPPSMTDGEVRTSLFQLGQAITTQVQAITTQGNREVPRENQHASTMANRLRDFTRMNPPMVFGSKVYEDPQDALYEVYKILFPMAGSKGKLRCRSSLTFVKEVKDSRLRKRNRESRKARSFESSSSKSRLDVQDKPKFKKRFSNQVPSNFSQNHNDKGYNPKPQKGRNVDPPRERPTYGKCGKKHVGECLVGSTSCYGSGKGGHIVKDCPNVRSHGKGNGHLSSSKKEPFLCTQG</sequence>
<feature type="region of interest" description="Disordered" evidence="2">
    <location>
        <begin position="260"/>
        <end position="287"/>
    </location>
</feature>
<dbReference type="GeneID" id="107016711"/>
<feature type="region of interest" description="Disordered" evidence="2">
    <location>
        <begin position="1"/>
        <end position="39"/>
    </location>
</feature>
<keyword evidence="1" id="KW-0862">Zinc</keyword>
<reference evidence="4" key="1">
    <citation type="journal article" date="2014" name="Nat. Genet.">
        <title>The genome of the stress-tolerant wild tomato species Solanum pennellii.</title>
        <authorList>
            <person name="Bolger A."/>
            <person name="Scossa F."/>
            <person name="Bolger M.E."/>
            <person name="Lanz C."/>
            <person name="Maumus F."/>
            <person name="Tohge T."/>
            <person name="Quesneville H."/>
            <person name="Alseekh S."/>
            <person name="Sorensen I."/>
            <person name="Lichtenstein G."/>
            <person name="Fich E.A."/>
            <person name="Conte M."/>
            <person name="Keller H."/>
            <person name="Schneeberger K."/>
            <person name="Schwacke R."/>
            <person name="Ofner I."/>
            <person name="Vrebalov J."/>
            <person name="Xu Y."/>
            <person name="Osorio S."/>
            <person name="Aflitos S.A."/>
            <person name="Schijlen E."/>
            <person name="Jimenez-Gomez J.M."/>
            <person name="Ryngajllo M."/>
            <person name="Kimura S."/>
            <person name="Kumar R."/>
            <person name="Koenig D."/>
            <person name="Headland L.R."/>
            <person name="Maloof J.N."/>
            <person name="Sinha N."/>
            <person name="van Ham R.C."/>
            <person name="Lankhorst R.K."/>
            <person name="Mao L."/>
            <person name="Vogel A."/>
            <person name="Arsova B."/>
            <person name="Panstruga R."/>
            <person name="Fei Z."/>
            <person name="Rose J.K."/>
            <person name="Zamir D."/>
            <person name="Carrari F."/>
            <person name="Giovannoni J.J."/>
            <person name="Weigel D."/>
            <person name="Usadel B."/>
            <person name="Fernie A.R."/>
        </authorList>
    </citation>
    <scope>NUCLEOTIDE SEQUENCE [LARGE SCALE GENOMIC DNA]</scope>
    <source>
        <strain evidence="4">cv. LA0716</strain>
    </source>
</reference>
<evidence type="ECO:0000313" key="5">
    <source>
        <dbReference type="RefSeq" id="XP_015072587.1"/>
    </source>
</evidence>
<evidence type="ECO:0000313" key="4">
    <source>
        <dbReference type="Proteomes" id="UP000694930"/>
    </source>
</evidence>
<feature type="compositionally biased region" description="Basic and acidic residues" evidence="2">
    <location>
        <begin position="219"/>
        <end position="229"/>
    </location>
</feature>
<feature type="domain" description="CCHC-type" evidence="3">
    <location>
        <begin position="248"/>
        <end position="263"/>
    </location>
</feature>
<evidence type="ECO:0000256" key="1">
    <source>
        <dbReference type="PROSITE-ProRule" id="PRU00047"/>
    </source>
</evidence>
<dbReference type="InterPro" id="IPR001878">
    <property type="entry name" value="Znf_CCHC"/>
</dbReference>